<comment type="caution">
    <text evidence="1">The sequence shown here is derived from an EMBL/GenBank/DDBJ whole genome shotgun (WGS) entry which is preliminary data.</text>
</comment>
<dbReference type="RefSeq" id="WP_380848552.1">
    <property type="nucleotide sequence ID" value="NZ_JBHSFP010000033.1"/>
</dbReference>
<keyword evidence="2" id="KW-1185">Reference proteome</keyword>
<sequence length="146" mass="16132">MPTSPACGSRRLGIRRQPVLRGFGDGACGGREPEKSLLSELVEKFNERFGTSLTEQDIFKPLEEAMKEPKVQLAAVANVDEENFGHVFYEVFEDKMMEHLDTNGGPRQQNTSSRTRVSAAPSTLVRLAAAFRSCAVIFPRVSSRGE</sequence>
<reference evidence="2" key="1">
    <citation type="journal article" date="2019" name="Int. J. Syst. Evol. Microbiol.">
        <title>The Global Catalogue of Microorganisms (GCM) 10K type strain sequencing project: providing services to taxonomists for standard genome sequencing and annotation.</title>
        <authorList>
            <consortium name="The Broad Institute Genomics Platform"/>
            <consortium name="The Broad Institute Genome Sequencing Center for Infectious Disease"/>
            <person name="Wu L."/>
            <person name="Ma J."/>
        </authorList>
    </citation>
    <scope>NUCLEOTIDE SEQUENCE [LARGE SCALE GENOMIC DNA]</scope>
    <source>
        <strain evidence="2">CGMCC 4.7132</strain>
    </source>
</reference>
<dbReference type="Proteomes" id="UP001596004">
    <property type="component" value="Unassembled WGS sequence"/>
</dbReference>
<organism evidence="1 2">
    <name type="scientific">Sphaerisporangium dianthi</name>
    <dbReference type="NCBI Taxonomy" id="1436120"/>
    <lineage>
        <taxon>Bacteria</taxon>
        <taxon>Bacillati</taxon>
        <taxon>Actinomycetota</taxon>
        <taxon>Actinomycetes</taxon>
        <taxon>Streptosporangiales</taxon>
        <taxon>Streptosporangiaceae</taxon>
        <taxon>Sphaerisporangium</taxon>
    </lineage>
</organism>
<name>A0ABV9CQV5_9ACTN</name>
<dbReference type="EMBL" id="JBHSFP010000033">
    <property type="protein sequence ID" value="MFC4535631.1"/>
    <property type="molecule type" value="Genomic_DNA"/>
</dbReference>
<protein>
    <submittedName>
        <fullName evidence="1">Uncharacterized protein</fullName>
    </submittedName>
</protein>
<evidence type="ECO:0000313" key="1">
    <source>
        <dbReference type="EMBL" id="MFC4535631.1"/>
    </source>
</evidence>
<gene>
    <name evidence="1" type="ORF">ACFO60_33115</name>
</gene>
<evidence type="ECO:0000313" key="2">
    <source>
        <dbReference type="Proteomes" id="UP001596004"/>
    </source>
</evidence>
<proteinExistence type="predicted"/>
<accession>A0ABV9CQV5</accession>